<dbReference type="GO" id="GO:0005634">
    <property type="term" value="C:nucleus"/>
    <property type="evidence" value="ECO:0007669"/>
    <property type="project" value="UniProtKB-SubCell"/>
</dbReference>
<evidence type="ECO:0000313" key="4">
    <source>
        <dbReference type="Proteomes" id="UP000813824"/>
    </source>
</evidence>
<feature type="region of interest" description="Disordered" evidence="1">
    <location>
        <begin position="282"/>
        <end position="540"/>
    </location>
</feature>
<gene>
    <name evidence="3" type="ORF">BXZ70DRAFT_80352</name>
</gene>
<feature type="compositionally biased region" description="Acidic residues" evidence="1">
    <location>
        <begin position="786"/>
        <end position="798"/>
    </location>
</feature>
<dbReference type="InterPro" id="IPR038765">
    <property type="entry name" value="Papain-like_cys_pep_sf"/>
</dbReference>
<reference evidence="3" key="1">
    <citation type="journal article" date="2021" name="New Phytol.">
        <title>Evolutionary innovations through gain and loss of genes in the ectomycorrhizal Boletales.</title>
        <authorList>
            <person name="Wu G."/>
            <person name="Miyauchi S."/>
            <person name="Morin E."/>
            <person name="Kuo A."/>
            <person name="Drula E."/>
            <person name="Varga T."/>
            <person name="Kohler A."/>
            <person name="Feng B."/>
            <person name="Cao Y."/>
            <person name="Lipzen A."/>
            <person name="Daum C."/>
            <person name="Hundley H."/>
            <person name="Pangilinan J."/>
            <person name="Johnson J."/>
            <person name="Barry K."/>
            <person name="LaButti K."/>
            <person name="Ng V."/>
            <person name="Ahrendt S."/>
            <person name="Min B."/>
            <person name="Choi I.G."/>
            <person name="Park H."/>
            <person name="Plett J.M."/>
            <person name="Magnuson J."/>
            <person name="Spatafora J.W."/>
            <person name="Nagy L.G."/>
            <person name="Henrissat B."/>
            <person name="Grigoriev I.V."/>
            <person name="Yang Z.L."/>
            <person name="Xu J."/>
            <person name="Martin F.M."/>
        </authorList>
    </citation>
    <scope>NUCLEOTIDE SEQUENCE</scope>
    <source>
        <strain evidence="3">KKN 215</strain>
    </source>
</reference>
<dbReference type="Gene3D" id="3.90.70.10">
    <property type="entry name" value="Cysteine proteinases"/>
    <property type="match status" value="2"/>
</dbReference>
<feature type="compositionally biased region" description="Low complexity" evidence="1">
    <location>
        <begin position="757"/>
        <end position="770"/>
    </location>
</feature>
<dbReference type="InterPro" id="IPR018200">
    <property type="entry name" value="USP_CS"/>
</dbReference>
<feature type="compositionally biased region" description="Basic and acidic residues" evidence="1">
    <location>
        <begin position="392"/>
        <end position="421"/>
    </location>
</feature>
<dbReference type="GO" id="GO:0016579">
    <property type="term" value="P:protein deubiquitination"/>
    <property type="evidence" value="ECO:0007669"/>
    <property type="project" value="InterPro"/>
</dbReference>
<feature type="compositionally biased region" description="Low complexity" evidence="1">
    <location>
        <begin position="799"/>
        <end position="822"/>
    </location>
</feature>
<feature type="compositionally biased region" description="Basic and acidic residues" evidence="1">
    <location>
        <begin position="1003"/>
        <end position="1024"/>
    </location>
</feature>
<evidence type="ECO:0000313" key="3">
    <source>
        <dbReference type="EMBL" id="KAH8101845.1"/>
    </source>
</evidence>
<feature type="compositionally biased region" description="Basic and acidic residues" evidence="1">
    <location>
        <begin position="301"/>
        <end position="327"/>
    </location>
</feature>
<dbReference type="InterPro" id="IPR028889">
    <property type="entry name" value="USP"/>
</dbReference>
<feature type="region of interest" description="Disordered" evidence="1">
    <location>
        <begin position="1"/>
        <end position="25"/>
    </location>
</feature>
<dbReference type="AlphaFoldDB" id="A0A8K0USU6"/>
<dbReference type="PANTHER" id="PTHR21646">
    <property type="entry name" value="UBIQUITIN CARBOXYL-TERMINAL HYDROLASE"/>
    <property type="match status" value="1"/>
</dbReference>
<dbReference type="SUPFAM" id="SSF54001">
    <property type="entry name" value="Cysteine proteinases"/>
    <property type="match status" value="1"/>
</dbReference>
<feature type="region of interest" description="Disordered" evidence="1">
    <location>
        <begin position="172"/>
        <end position="207"/>
    </location>
</feature>
<dbReference type="Pfam" id="PF00443">
    <property type="entry name" value="UCH"/>
    <property type="match status" value="1"/>
</dbReference>
<dbReference type="PROSITE" id="PS50235">
    <property type="entry name" value="USP_3"/>
    <property type="match status" value="1"/>
</dbReference>
<feature type="domain" description="USP" evidence="2">
    <location>
        <begin position="31"/>
        <end position="1061"/>
    </location>
</feature>
<feature type="compositionally biased region" description="Basic and acidic residues" evidence="1">
    <location>
        <begin position="445"/>
        <end position="468"/>
    </location>
</feature>
<feature type="compositionally biased region" description="Basic and acidic residues" evidence="1">
    <location>
        <begin position="515"/>
        <end position="529"/>
    </location>
</feature>
<evidence type="ECO:0000259" key="2">
    <source>
        <dbReference type="PROSITE" id="PS50235"/>
    </source>
</evidence>
<protein>
    <submittedName>
        <fullName evidence="3">Cysteine proteinase</fullName>
    </submittedName>
</protein>
<dbReference type="PROSITE" id="PS00972">
    <property type="entry name" value="USP_1"/>
    <property type="match status" value="1"/>
</dbReference>
<dbReference type="InterPro" id="IPR050185">
    <property type="entry name" value="Ub_carboxyl-term_hydrolase"/>
</dbReference>
<dbReference type="PANTHER" id="PTHR21646:SF39">
    <property type="entry name" value="UBIQUITIN CARBOXYL-TERMINAL HYDROLASE 16"/>
    <property type="match status" value="1"/>
</dbReference>
<comment type="caution">
    <text evidence="3">The sequence shown here is derived from an EMBL/GenBank/DDBJ whole genome shotgun (WGS) entry which is preliminary data.</text>
</comment>
<dbReference type="InterPro" id="IPR001394">
    <property type="entry name" value="Peptidase_C19_UCH"/>
</dbReference>
<dbReference type="PROSITE" id="PS00973">
    <property type="entry name" value="USP_2"/>
    <property type="match status" value="1"/>
</dbReference>
<evidence type="ECO:0000256" key="1">
    <source>
        <dbReference type="SAM" id="MobiDB-lite"/>
    </source>
</evidence>
<feature type="compositionally biased region" description="Polar residues" evidence="1">
    <location>
        <begin position="729"/>
        <end position="748"/>
    </location>
</feature>
<sequence>MLKVKKPPSPQELYKARKQREEEEKDAYLPPGLINHGNTCFMNSTLQGLIATQSLHDLVVLGSTNPHLFDYTGLSILSRRSPLLTNGHGVGGQYEQSWVEGMPLGDRWITVMKRAWAIQDSRKRESMSPKDVLTTIGSKFDQYLDFQQQDAHEFLRHLLDAMRMEEYDIIKKRQPPPPKAKRRHHENHSSEASASSLPPDPNATSNKPLLDEVKLESFVDMLFGGRLASILVCEKCKKISTTYEDFNDLSLSIKPEDYAKERKRDRFKMIAKKLRFKPKELGVGPVPMQRASSVPASPIRRSSDMIPHDDVPVNEGPRRGSFDHPRPENLVSDDEVKKTDFAASVPPLEPPAVFDDDGDGDDEREKEVKVVMEPSKLSAELKYADSRNGVHAHFDEPRVESQKGARKEERDSKEKSKDDAWNKLGRRVSVAMKMGSKNASKRLSRSMDRHRNRDVDAPKEDESLKEPSRPVSRRSTVESGSDIGDQSDANRSRAVSPARSPLTSPPLVPNGNPFEMHRTPSDPVVEKRAKSPRPPKATREEAEYLRKVLADIHPSASSAISLLHQALSNGAGANSSAASFLTKLGYLPGIEECLRLFTAVEVLDGENMVGCHRCWKIANGTYNPRHHASILHEDDENGSEDNGEDSLKVVDFVDIAADSASSSPDLAKLSPASTTAIYATAIPSSVLLSETSSVFSAPATMESISTKVDEMSLLPPPHPDSFGGLPIPSISTTAPESPLVSSIPSGTPTFPPSRPDSSLGASPASSLLPPVTKRRKHKSSKRTDESSDSSDDDFDTDASDASASVYSDASSAASSIASPSVSPRTSLSKLRPERPDIPRTLSTDSTLPTAKPKSSIPRAQQVIPRRMYKRYLVATPPPILVVHLKRFQQASKMPVMSFSAGFRKMDEFVAFPEYLDLSPYLAPRKEDFGLGKASKNKTKRKIGKSKDGKCNYRLYAVVVHIGNMLGGHYIAYTALPSSGPQKIQSPPSSPDLAGLTPTVVPSEPDHRHAEPHCDSNKEKEKEKTLPPPPRQWAYISDTIVRLTTLEEVLKAKAYICMYERV</sequence>
<feature type="region of interest" description="Disordered" evidence="1">
    <location>
        <begin position="710"/>
        <end position="860"/>
    </location>
</feature>
<dbReference type="OrthoDB" id="420187at2759"/>
<dbReference type="Proteomes" id="UP000813824">
    <property type="component" value="Unassembled WGS sequence"/>
</dbReference>
<feature type="region of interest" description="Disordered" evidence="1">
    <location>
        <begin position="980"/>
        <end position="1030"/>
    </location>
</feature>
<organism evidence="3 4">
    <name type="scientific">Cristinia sonorae</name>
    <dbReference type="NCBI Taxonomy" id="1940300"/>
    <lineage>
        <taxon>Eukaryota</taxon>
        <taxon>Fungi</taxon>
        <taxon>Dikarya</taxon>
        <taxon>Basidiomycota</taxon>
        <taxon>Agaricomycotina</taxon>
        <taxon>Agaricomycetes</taxon>
        <taxon>Agaricomycetidae</taxon>
        <taxon>Agaricales</taxon>
        <taxon>Pleurotineae</taxon>
        <taxon>Stephanosporaceae</taxon>
        <taxon>Cristinia</taxon>
    </lineage>
</organism>
<dbReference type="EMBL" id="JAEVFJ010000011">
    <property type="protein sequence ID" value="KAH8101845.1"/>
    <property type="molecule type" value="Genomic_DNA"/>
</dbReference>
<dbReference type="GO" id="GO:0004843">
    <property type="term" value="F:cysteine-type deubiquitinase activity"/>
    <property type="evidence" value="ECO:0007669"/>
    <property type="project" value="UniProtKB-EC"/>
</dbReference>
<accession>A0A8K0USU6</accession>
<dbReference type="GO" id="GO:0006508">
    <property type="term" value="P:proteolysis"/>
    <property type="evidence" value="ECO:0007669"/>
    <property type="project" value="UniProtKB-KW"/>
</dbReference>
<name>A0A8K0USU6_9AGAR</name>
<proteinExistence type="predicted"/>
<keyword evidence="4" id="KW-1185">Reference proteome</keyword>